<dbReference type="Pfam" id="PF00388">
    <property type="entry name" value="PI-PLC-X"/>
    <property type="match status" value="1"/>
</dbReference>
<protein>
    <recommendedName>
        <fullName evidence="3">1-phosphatidylinositol phosphodiesterase</fullName>
        <ecNumber evidence="2">4.6.1.13</ecNumber>
    </recommendedName>
    <alternativeName>
        <fullName evidence="4">Phosphatidylinositol diacylglycerol-lyase</fullName>
    </alternativeName>
    <alternativeName>
        <fullName evidence="5">Phosphatidylinositol-specific phospholipase C</fullName>
    </alternativeName>
</protein>
<dbReference type="GO" id="GO:0008081">
    <property type="term" value="F:phosphoric diester hydrolase activity"/>
    <property type="evidence" value="ECO:0007669"/>
    <property type="project" value="InterPro"/>
</dbReference>
<evidence type="ECO:0000313" key="7">
    <source>
        <dbReference type="EMBL" id="KJZ43126.1"/>
    </source>
</evidence>
<gene>
    <name evidence="7" type="ORF">VC34_14145</name>
</gene>
<dbReference type="Proteomes" id="UP000033500">
    <property type="component" value="Unassembled WGS sequence"/>
</dbReference>
<evidence type="ECO:0000256" key="3">
    <source>
        <dbReference type="ARBA" id="ARBA00019758"/>
    </source>
</evidence>
<dbReference type="InterPro" id="IPR017946">
    <property type="entry name" value="PLC-like_Pdiesterase_TIM-brl"/>
</dbReference>
<accession>A0A0F4TFB2</accession>
<evidence type="ECO:0000256" key="5">
    <source>
        <dbReference type="ARBA" id="ARBA00030782"/>
    </source>
</evidence>
<name>A0A0F4TFB2_PSEFL</name>
<evidence type="ECO:0000256" key="4">
    <source>
        <dbReference type="ARBA" id="ARBA00030474"/>
    </source>
</evidence>
<dbReference type="Gene3D" id="3.20.20.190">
    <property type="entry name" value="Phosphatidylinositol (PI) phosphodiesterase"/>
    <property type="match status" value="1"/>
</dbReference>
<dbReference type="EMBL" id="LACD01000017">
    <property type="protein sequence ID" value="KJZ43126.1"/>
    <property type="molecule type" value="Genomic_DNA"/>
</dbReference>
<evidence type="ECO:0000259" key="6">
    <source>
        <dbReference type="Pfam" id="PF00388"/>
    </source>
</evidence>
<sequence length="288" mass="32645">MDNVAQNKSTHKNWMLATPAIDTLSLSELTLPGTHNAGSDWKASWPFFGPPAHWVACQHESFYSQLCHGSRALDIRLLQVDSANGLDKFGIHHNGNRNSRTLKNLVTDVEQFLKESPNEFIILDFHQLQGDRFDFTHFNSMVKQYLGNRIIPTKNRSLTLRQLKQISSVQRILVAAPWHSALDRNVFHEQIEHKWSGSGITDAADLEKHIINVLKYPPGTWAPWSLSATSYSALGGPVDIHDELNAWFDPKKSDWASKCNIINVDFIEESNIVSYCRTVNLTKASKRN</sequence>
<dbReference type="PANTHER" id="PTHR13593">
    <property type="match status" value="1"/>
</dbReference>
<organism evidence="7 8">
    <name type="scientific">Pseudomonas fluorescens</name>
    <dbReference type="NCBI Taxonomy" id="294"/>
    <lineage>
        <taxon>Bacteria</taxon>
        <taxon>Pseudomonadati</taxon>
        <taxon>Pseudomonadota</taxon>
        <taxon>Gammaproteobacteria</taxon>
        <taxon>Pseudomonadales</taxon>
        <taxon>Pseudomonadaceae</taxon>
        <taxon>Pseudomonas</taxon>
    </lineage>
</organism>
<dbReference type="AlphaFoldDB" id="A0A0F4TFB2"/>
<evidence type="ECO:0000313" key="8">
    <source>
        <dbReference type="Proteomes" id="UP000033500"/>
    </source>
</evidence>
<evidence type="ECO:0000256" key="2">
    <source>
        <dbReference type="ARBA" id="ARBA00012581"/>
    </source>
</evidence>
<reference evidence="7 8" key="1">
    <citation type="submission" date="2015-03" db="EMBL/GenBank/DDBJ databases">
        <title>Comparative genomics of Pseudomonas insights into diversity of traits involved in vanlence and defense.</title>
        <authorList>
            <person name="Qin Y."/>
        </authorList>
    </citation>
    <scope>NUCLEOTIDE SEQUENCE [LARGE SCALE GENOMIC DNA]</scope>
    <source>
        <strain evidence="7 8">C3</strain>
    </source>
</reference>
<dbReference type="GO" id="GO:0004436">
    <property type="term" value="F:phosphatidylinositol diacylglycerol-lyase activity"/>
    <property type="evidence" value="ECO:0007669"/>
    <property type="project" value="UniProtKB-EC"/>
</dbReference>
<dbReference type="PATRIC" id="fig|294.131.peg.918"/>
<dbReference type="SUPFAM" id="SSF51695">
    <property type="entry name" value="PLC-like phosphodiesterases"/>
    <property type="match status" value="1"/>
</dbReference>
<comment type="caution">
    <text evidence="7">The sequence shown here is derived from an EMBL/GenBank/DDBJ whole genome shotgun (WGS) entry which is preliminary data.</text>
</comment>
<dbReference type="PROSITE" id="PS50007">
    <property type="entry name" value="PIPLC_X_DOMAIN"/>
    <property type="match status" value="1"/>
</dbReference>
<dbReference type="InterPro" id="IPR051057">
    <property type="entry name" value="PI-PLC_domain"/>
</dbReference>
<dbReference type="EC" id="4.6.1.13" evidence="2"/>
<feature type="domain" description="Phosphatidylinositol-specific phospholipase C X" evidence="6">
    <location>
        <begin position="56"/>
        <end position="168"/>
    </location>
</feature>
<comment type="catalytic activity">
    <reaction evidence="1">
        <text>a 1,2-diacyl-sn-glycero-3-phospho-(1D-myo-inositol) = 1D-myo-inositol 1,2-cyclic phosphate + a 1,2-diacyl-sn-glycerol</text>
        <dbReference type="Rhea" id="RHEA:17093"/>
        <dbReference type="ChEBI" id="CHEBI:17815"/>
        <dbReference type="ChEBI" id="CHEBI:57880"/>
        <dbReference type="ChEBI" id="CHEBI:58484"/>
        <dbReference type="EC" id="4.6.1.13"/>
    </reaction>
</comment>
<dbReference type="PANTHER" id="PTHR13593:SF113">
    <property type="entry name" value="SI:DKEY-266F7.9"/>
    <property type="match status" value="1"/>
</dbReference>
<dbReference type="GO" id="GO:0006629">
    <property type="term" value="P:lipid metabolic process"/>
    <property type="evidence" value="ECO:0007669"/>
    <property type="project" value="InterPro"/>
</dbReference>
<dbReference type="CDD" id="cd08557">
    <property type="entry name" value="PI-PLCc_bacteria_like"/>
    <property type="match status" value="1"/>
</dbReference>
<dbReference type="InterPro" id="IPR000909">
    <property type="entry name" value="PLipase_C_PInositol-sp_X_dom"/>
</dbReference>
<evidence type="ECO:0000256" key="1">
    <source>
        <dbReference type="ARBA" id="ARBA00001316"/>
    </source>
</evidence>
<proteinExistence type="predicted"/>
<dbReference type="RefSeq" id="WP_046047124.1">
    <property type="nucleotide sequence ID" value="NZ_LACD01000017.1"/>
</dbReference>